<gene>
    <name evidence="2" type="ORF">M6B38_164320</name>
</gene>
<feature type="region of interest" description="Disordered" evidence="1">
    <location>
        <begin position="1"/>
        <end position="33"/>
    </location>
</feature>
<evidence type="ECO:0000256" key="1">
    <source>
        <dbReference type="SAM" id="MobiDB-lite"/>
    </source>
</evidence>
<evidence type="ECO:0000313" key="2">
    <source>
        <dbReference type="EMBL" id="KAJ6809130.1"/>
    </source>
</evidence>
<keyword evidence="3" id="KW-1185">Reference proteome</keyword>
<feature type="compositionally biased region" description="Basic and acidic residues" evidence="1">
    <location>
        <begin position="1"/>
        <end position="20"/>
    </location>
</feature>
<reference evidence="2" key="1">
    <citation type="journal article" date="2023" name="GigaByte">
        <title>Genome assembly of the bearded iris, Iris pallida Lam.</title>
        <authorList>
            <person name="Bruccoleri R.E."/>
            <person name="Oakeley E.J."/>
            <person name="Faust A.M.E."/>
            <person name="Altorfer M."/>
            <person name="Dessus-Babus S."/>
            <person name="Burckhardt D."/>
            <person name="Oertli M."/>
            <person name="Naumann U."/>
            <person name="Petersen F."/>
            <person name="Wong J."/>
        </authorList>
    </citation>
    <scope>NUCLEOTIDE SEQUENCE</scope>
    <source>
        <strain evidence="2">GSM-AAB239-AS_SAM_17_03QT</strain>
    </source>
</reference>
<accession>A0AAX6EYC3</accession>
<dbReference type="AlphaFoldDB" id="A0AAX6EYC3"/>
<dbReference type="EMBL" id="JANAVB010033100">
    <property type="protein sequence ID" value="KAJ6809130.1"/>
    <property type="molecule type" value="Genomic_DNA"/>
</dbReference>
<reference evidence="2" key="2">
    <citation type="submission" date="2023-04" db="EMBL/GenBank/DDBJ databases">
        <authorList>
            <person name="Bruccoleri R.E."/>
            <person name="Oakeley E.J."/>
            <person name="Faust A.-M."/>
            <person name="Dessus-Babus S."/>
            <person name="Altorfer M."/>
            <person name="Burckhardt D."/>
            <person name="Oertli M."/>
            <person name="Naumann U."/>
            <person name="Petersen F."/>
            <person name="Wong J."/>
        </authorList>
    </citation>
    <scope>NUCLEOTIDE SEQUENCE</scope>
    <source>
        <strain evidence="2">GSM-AAB239-AS_SAM_17_03QT</strain>
        <tissue evidence="2">Leaf</tissue>
    </source>
</reference>
<proteinExistence type="predicted"/>
<name>A0AAX6EYC3_IRIPA</name>
<organism evidence="2 3">
    <name type="scientific">Iris pallida</name>
    <name type="common">Sweet iris</name>
    <dbReference type="NCBI Taxonomy" id="29817"/>
    <lineage>
        <taxon>Eukaryota</taxon>
        <taxon>Viridiplantae</taxon>
        <taxon>Streptophyta</taxon>
        <taxon>Embryophyta</taxon>
        <taxon>Tracheophyta</taxon>
        <taxon>Spermatophyta</taxon>
        <taxon>Magnoliopsida</taxon>
        <taxon>Liliopsida</taxon>
        <taxon>Asparagales</taxon>
        <taxon>Iridaceae</taxon>
        <taxon>Iridoideae</taxon>
        <taxon>Irideae</taxon>
        <taxon>Iris</taxon>
    </lineage>
</organism>
<evidence type="ECO:0000313" key="3">
    <source>
        <dbReference type="Proteomes" id="UP001140949"/>
    </source>
</evidence>
<protein>
    <submittedName>
        <fullName evidence="2">Uncharacterized protein</fullName>
    </submittedName>
</protein>
<comment type="caution">
    <text evidence="2">The sequence shown here is derived from an EMBL/GenBank/DDBJ whole genome shotgun (WGS) entry which is preliminary data.</text>
</comment>
<dbReference type="Proteomes" id="UP001140949">
    <property type="component" value="Unassembled WGS sequence"/>
</dbReference>
<sequence length="114" mass="12929">MEADHDYYERQPRHLQREGPLHGVPALLDEPHLRRDRRRPRLVLQLRRGHRHGPAQGLRPAALHGRAVARHRHVPAPALRRAGQLPGPRAGICRRRRAEEGTWCGEGRSVVVGG</sequence>